<dbReference type="AlphaFoldDB" id="A0A8J6XLJ3"/>
<gene>
    <name evidence="2" type="ORF">ICL16_17765</name>
</gene>
<evidence type="ECO:0000313" key="3">
    <source>
        <dbReference type="Proteomes" id="UP000629098"/>
    </source>
</evidence>
<keyword evidence="3" id="KW-1185">Reference proteome</keyword>
<accession>A0A8J6XLJ3</accession>
<dbReference type="Gene3D" id="2.30.30.40">
    <property type="entry name" value="SH3 Domains"/>
    <property type="match status" value="1"/>
</dbReference>
<name>A0A8J6XLJ3_9CYAN</name>
<protein>
    <submittedName>
        <fullName evidence="2">SH3 domain-containing protein</fullName>
    </submittedName>
</protein>
<keyword evidence="1" id="KW-0732">Signal</keyword>
<evidence type="ECO:0000313" key="2">
    <source>
        <dbReference type="EMBL" id="MBD2773869.1"/>
    </source>
</evidence>
<organism evidence="2 3">
    <name type="scientific">Iningainema tapete BLCC-T55</name>
    <dbReference type="NCBI Taxonomy" id="2748662"/>
    <lineage>
        <taxon>Bacteria</taxon>
        <taxon>Bacillati</taxon>
        <taxon>Cyanobacteriota</taxon>
        <taxon>Cyanophyceae</taxon>
        <taxon>Nostocales</taxon>
        <taxon>Scytonemataceae</taxon>
        <taxon>Iningainema tapete</taxon>
    </lineage>
</organism>
<feature type="signal peptide" evidence="1">
    <location>
        <begin position="1"/>
        <end position="24"/>
    </location>
</feature>
<dbReference type="EMBL" id="JACXAE010000061">
    <property type="protein sequence ID" value="MBD2773869.1"/>
    <property type="molecule type" value="Genomic_DNA"/>
</dbReference>
<comment type="caution">
    <text evidence="2">The sequence shown here is derived from an EMBL/GenBank/DDBJ whole genome shotgun (WGS) entry which is preliminary data.</text>
</comment>
<feature type="chain" id="PRO_5035268755" evidence="1">
    <location>
        <begin position="25"/>
        <end position="196"/>
    </location>
</feature>
<sequence>MNFKLTAISTFALAAISIVNPALAQEITNSQYQAGEFTITLGSDDSYQGCDHRNRCIKLYGSQSVRDDGYRGKLWFNGEYTDAVSWRDGGGKNMRLNILKGDRRIFSSELVPIEKVELKWLIECNVTGIQTGQLAVRISPGGKSRAGLNNGNQVRVIREQANWAYVEVERGPNSQVTGLQGWVNSNYLRCTKEPID</sequence>
<dbReference type="RefSeq" id="WP_190830169.1">
    <property type="nucleotide sequence ID" value="NZ_CAWPPI010000061.1"/>
</dbReference>
<proteinExistence type="predicted"/>
<evidence type="ECO:0000256" key="1">
    <source>
        <dbReference type="SAM" id="SignalP"/>
    </source>
</evidence>
<dbReference type="Proteomes" id="UP000629098">
    <property type="component" value="Unassembled WGS sequence"/>
</dbReference>
<reference evidence="2" key="1">
    <citation type="submission" date="2020-09" db="EMBL/GenBank/DDBJ databases">
        <title>Iningainema tapete sp. nov. (Scytonemataceae, Cyanobacteria) from greenhouses in central Florida (USA) produces two types of nodularin with biosynthetic potential for microcystin-LR and anabaenopeptins.</title>
        <authorList>
            <person name="Berthold D.E."/>
            <person name="Lefler F.W."/>
            <person name="Huang I.-S."/>
            <person name="Abdulla H."/>
            <person name="Zimba P.V."/>
            <person name="Laughinghouse H.D. IV."/>
        </authorList>
    </citation>
    <scope>NUCLEOTIDE SEQUENCE</scope>
    <source>
        <strain evidence="2">BLCCT55</strain>
    </source>
</reference>